<dbReference type="Pfam" id="PF00149">
    <property type="entry name" value="Metallophos"/>
    <property type="match status" value="1"/>
</dbReference>
<gene>
    <name evidence="6" type="ORF">WG926_25920</name>
</gene>
<keyword evidence="3" id="KW-0408">Iron</keyword>
<evidence type="ECO:0000259" key="5">
    <source>
        <dbReference type="Pfam" id="PF00149"/>
    </source>
</evidence>
<reference evidence="6 7" key="1">
    <citation type="submission" date="2024-03" db="EMBL/GenBank/DDBJ databases">
        <title>High-quality draft genome sequencing of Tistrella sp. BH-R2-4.</title>
        <authorList>
            <person name="Dong C."/>
        </authorList>
    </citation>
    <scope>NUCLEOTIDE SEQUENCE [LARGE SCALE GENOMIC DNA]</scope>
    <source>
        <strain evidence="6 7">BH-R2-4</strain>
    </source>
</reference>
<dbReference type="SUPFAM" id="SSF56300">
    <property type="entry name" value="Metallo-dependent phosphatases"/>
    <property type="match status" value="1"/>
</dbReference>
<sequence length="279" mass="29695">MLIAQISDPHIRPRGQLYQGLVDSNAMFAAAIRHLNRLAPRPDVVLLTGDVTDDGTPEAYAMARDMLDALAMPLLAIPGNHDERAAFRRCFSGMEALGDGAGAGAGGVGDRPVDAPLHLVADGFGPVRIIGLDVTVPGRHHGDIDDAAAAWLTRTLAADPARPTLIMIHHPPFDSGIPYIDAYHCRRGDRLAAIVAGYPSVERITCGHIHRAMQLRFGGTLLCTAPSTTTAIALRLDPAAEAASYVEPPAMLLHQWRPDTGLISHVLPIGDFPGPMPFA</sequence>
<comment type="caution">
    <text evidence="6">The sequence shown here is derived from an EMBL/GenBank/DDBJ whole genome shotgun (WGS) entry which is preliminary data.</text>
</comment>
<feature type="domain" description="Calcineurin-like phosphoesterase" evidence="5">
    <location>
        <begin position="1"/>
        <end position="211"/>
    </location>
</feature>
<dbReference type="Gene3D" id="3.60.21.40">
    <property type="entry name" value="GpdQ, catalytic alpha/beta sandwich domain"/>
    <property type="match status" value="1"/>
</dbReference>
<organism evidence="6 7">
    <name type="scientific">Tistrella arctica</name>
    <dbReference type="NCBI Taxonomy" id="3133430"/>
    <lineage>
        <taxon>Bacteria</taxon>
        <taxon>Pseudomonadati</taxon>
        <taxon>Pseudomonadota</taxon>
        <taxon>Alphaproteobacteria</taxon>
        <taxon>Geminicoccales</taxon>
        <taxon>Geminicoccaceae</taxon>
        <taxon>Tistrella</taxon>
    </lineage>
</organism>
<name>A0ABU9YT72_9PROT</name>
<evidence type="ECO:0000256" key="4">
    <source>
        <dbReference type="ARBA" id="ARBA00025742"/>
    </source>
</evidence>
<dbReference type="Proteomes" id="UP001413721">
    <property type="component" value="Unassembled WGS sequence"/>
</dbReference>
<evidence type="ECO:0000313" key="6">
    <source>
        <dbReference type="EMBL" id="MEN2991775.1"/>
    </source>
</evidence>
<protein>
    <submittedName>
        <fullName evidence="6">Phosphodiesterase</fullName>
    </submittedName>
</protein>
<dbReference type="InterPro" id="IPR004843">
    <property type="entry name" value="Calcineurin-like_PHP"/>
</dbReference>
<evidence type="ECO:0000313" key="7">
    <source>
        <dbReference type="Proteomes" id="UP001413721"/>
    </source>
</evidence>
<accession>A0ABU9YT72</accession>
<keyword evidence="1" id="KW-0479">Metal-binding</keyword>
<dbReference type="InterPro" id="IPR042283">
    <property type="entry name" value="GpdQ_catalytic"/>
</dbReference>
<evidence type="ECO:0000256" key="3">
    <source>
        <dbReference type="ARBA" id="ARBA00023004"/>
    </source>
</evidence>
<evidence type="ECO:0000256" key="2">
    <source>
        <dbReference type="ARBA" id="ARBA00022801"/>
    </source>
</evidence>
<dbReference type="Gene3D" id="3.30.750.180">
    <property type="entry name" value="GpdQ, beta-strand dimerisation domain"/>
    <property type="match status" value="1"/>
</dbReference>
<proteinExistence type="inferred from homology"/>
<dbReference type="RefSeq" id="WP_345938645.1">
    <property type="nucleotide sequence ID" value="NZ_JBBKTW010000013.1"/>
</dbReference>
<evidence type="ECO:0000256" key="1">
    <source>
        <dbReference type="ARBA" id="ARBA00022723"/>
    </source>
</evidence>
<dbReference type="PANTHER" id="PTHR42988:SF2">
    <property type="entry name" value="CYCLIC NUCLEOTIDE PHOSPHODIESTERASE CBUA0032-RELATED"/>
    <property type="match status" value="1"/>
</dbReference>
<dbReference type="EMBL" id="JBBKTW010000013">
    <property type="protein sequence ID" value="MEN2991775.1"/>
    <property type="molecule type" value="Genomic_DNA"/>
</dbReference>
<keyword evidence="2" id="KW-0378">Hydrolase</keyword>
<dbReference type="InterPro" id="IPR029052">
    <property type="entry name" value="Metallo-depent_PP-like"/>
</dbReference>
<dbReference type="PANTHER" id="PTHR42988">
    <property type="entry name" value="PHOSPHOHYDROLASE"/>
    <property type="match status" value="1"/>
</dbReference>
<dbReference type="CDD" id="cd07402">
    <property type="entry name" value="MPP_GpdQ"/>
    <property type="match status" value="1"/>
</dbReference>
<keyword evidence="7" id="KW-1185">Reference proteome</keyword>
<comment type="similarity">
    <text evidence="4">Belongs to the cyclic nucleotide phosphodiesterase class-III family.</text>
</comment>
<dbReference type="InterPro" id="IPR042281">
    <property type="entry name" value="GpdQ_beta-strand"/>
</dbReference>
<dbReference type="InterPro" id="IPR026575">
    <property type="entry name" value="GpdQ/CpdA-like"/>
</dbReference>
<dbReference type="InterPro" id="IPR050884">
    <property type="entry name" value="CNP_phosphodiesterase-III"/>
</dbReference>